<evidence type="ECO:0000256" key="2">
    <source>
        <dbReference type="SAM" id="SignalP"/>
    </source>
</evidence>
<feature type="disulfide bond" evidence="1">
    <location>
        <begin position="150"/>
        <end position="219"/>
    </location>
</feature>
<keyword evidence="2" id="KW-0732">Signal</keyword>
<evidence type="ECO:0000256" key="1">
    <source>
        <dbReference type="PIRSR" id="PIRSR002703-1"/>
    </source>
</evidence>
<evidence type="ECO:0008006" key="5">
    <source>
        <dbReference type="Google" id="ProtNLM"/>
    </source>
</evidence>
<dbReference type="OMA" id="CSYRVAP"/>
<dbReference type="EMBL" id="CM002876">
    <property type="protein sequence ID" value="KFK25774.1"/>
    <property type="molecule type" value="Genomic_DNA"/>
</dbReference>
<feature type="disulfide bond" evidence="1">
    <location>
        <begin position="155"/>
        <end position="204"/>
    </location>
</feature>
<dbReference type="InterPro" id="IPR017949">
    <property type="entry name" value="Thaumatin_CS"/>
</dbReference>
<protein>
    <recommendedName>
        <fullName evidence="5">Thaumatin-like protein</fullName>
    </recommendedName>
</protein>
<feature type="disulfide bond" evidence="1">
    <location>
        <begin position="165"/>
        <end position="181"/>
    </location>
</feature>
<gene>
    <name evidence="3" type="ordered locus">AALP_Aa8g158300</name>
</gene>
<dbReference type="SUPFAM" id="SSF49870">
    <property type="entry name" value="Osmotin, thaumatin-like protein"/>
    <property type="match status" value="1"/>
</dbReference>
<dbReference type="Pfam" id="PF00314">
    <property type="entry name" value="Thaumatin"/>
    <property type="match status" value="1"/>
</dbReference>
<evidence type="ECO:0000313" key="3">
    <source>
        <dbReference type="EMBL" id="KFK25774.1"/>
    </source>
</evidence>
<dbReference type="Gene3D" id="2.60.110.10">
    <property type="entry name" value="Thaumatin"/>
    <property type="match status" value="1"/>
</dbReference>
<feature type="disulfide bond" evidence="1">
    <location>
        <begin position="94"/>
        <end position="101"/>
    </location>
</feature>
<dbReference type="PIRSF" id="PIRSF002703">
    <property type="entry name" value="Thaumatin"/>
    <property type="match status" value="1"/>
</dbReference>
<dbReference type="eggNOG" id="ENOG502QUID">
    <property type="taxonomic scope" value="Eukaryota"/>
</dbReference>
<dbReference type="AlphaFoldDB" id="A0A087G7C2"/>
<accession>A0A087G7C2</accession>
<dbReference type="PROSITE" id="PS51367">
    <property type="entry name" value="THAUMATIN_2"/>
    <property type="match status" value="1"/>
</dbReference>
<dbReference type="Proteomes" id="UP000029120">
    <property type="component" value="Chromosome 8"/>
</dbReference>
<dbReference type="SMART" id="SM00205">
    <property type="entry name" value="THN"/>
    <property type="match status" value="1"/>
</dbReference>
<dbReference type="InterPro" id="IPR037176">
    <property type="entry name" value="Osmotin/thaumatin-like_sf"/>
</dbReference>
<name>A0A087G7C2_ARAAL</name>
<dbReference type="PANTHER" id="PTHR31048">
    <property type="entry name" value="OS03G0233200 PROTEIN"/>
    <property type="match status" value="1"/>
</dbReference>
<feature type="disulfide bond" evidence="1">
    <location>
        <begin position="185"/>
        <end position="190"/>
    </location>
</feature>
<evidence type="ECO:0000313" key="4">
    <source>
        <dbReference type="Proteomes" id="UP000029120"/>
    </source>
</evidence>
<organism evidence="3 4">
    <name type="scientific">Arabis alpina</name>
    <name type="common">Alpine rock-cress</name>
    <dbReference type="NCBI Taxonomy" id="50452"/>
    <lineage>
        <taxon>Eukaryota</taxon>
        <taxon>Viridiplantae</taxon>
        <taxon>Streptophyta</taxon>
        <taxon>Embryophyta</taxon>
        <taxon>Tracheophyta</taxon>
        <taxon>Spermatophyta</taxon>
        <taxon>Magnoliopsida</taxon>
        <taxon>eudicotyledons</taxon>
        <taxon>Gunneridae</taxon>
        <taxon>Pentapetalae</taxon>
        <taxon>rosids</taxon>
        <taxon>malvids</taxon>
        <taxon>Brassicales</taxon>
        <taxon>Brassicaceae</taxon>
        <taxon>Arabideae</taxon>
        <taxon>Arabis</taxon>
    </lineage>
</organism>
<feature type="disulfide bond" evidence="1">
    <location>
        <begin position="31"/>
        <end position="230"/>
    </location>
</feature>
<keyword evidence="1" id="KW-1015">Disulfide bond</keyword>
<sequence length="240" mass="26227">MAKRLTLIFLIASHLFVSGVTSNNLTIENKCDYTVWPGILTSIGSLSTSTSGFALKKGESRAIHAPSLWSGQIWGRTLCSINSTGKFSCATGDCNSGEIECSGRDSNSPRSLVELSIDGHNINSYRVSVVDGYNFPLQVVPQRTFKSERCTDVSCDVVDLNQLACPYELMVVDEEERPIACTNPCRISNCYTSSSYTQIFKNACPTARVDNGDNNYFACPSSTDYFITFCPSLTPIPTSK</sequence>
<dbReference type="InterPro" id="IPR001938">
    <property type="entry name" value="Thaumatin"/>
</dbReference>
<dbReference type="PRINTS" id="PR00347">
    <property type="entry name" value="THAUMATIN"/>
</dbReference>
<dbReference type="Gramene" id="KFK25774">
    <property type="protein sequence ID" value="KFK25774"/>
    <property type="gene ID" value="AALP_AA8G158300"/>
</dbReference>
<keyword evidence="4" id="KW-1185">Reference proteome</keyword>
<feature type="disulfide bond" evidence="1">
    <location>
        <begin position="79"/>
        <end position="89"/>
    </location>
</feature>
<feature type="chain" id="PRO_5001821704" description="Thaumatin-like protein" evidence="2">
    <location>
        <begin position="23"/>
        <end position="240"/>
    </location>
</feature>
<proteinExistence type="predicted"/>
<reference evidence="4" key="1">
    <citation type="journal article" date="2015" name="Nat. Plants">
        <title>Genome expansion of Arabis alpina linked with retrotransposition and reduced symmetric DNA methylation.</title>
        <authorList>
            <person name="Willing E.M."/>
            <person name="Rawat V."/>
            <person name="Mandakova T."/>
            <person name="Maumus F."/>
            <person name="James G.V."/>
            <person name="Nordstroem K.J."/>
            <person name="Becker C."/>
            <person name="Warthmann N."/>
            <person name="Chica C."/>
            <person name="Szarzynska B."/>
            <person name="Zytnicki M."/>
            <person name="Albani M.C."/>
            <person name="Kiefer C."/>
            <person name="Bergonzi S."/>
            <person name="Castaings L."/>
            <person name="Mateos J.L."/>
            <person name="Berns M.C."/>
            <person name="Bujdoso N."/>
            <person name="Piofczyk T."/>
            <person name="de Lorenzo L."/>
            <person name="Barrero-Sicilia C."/>
            <person name="Mateos I."/>
            <person name="Piednoel M."/>
            <person name="Hagmann J."/>
            <person name="Chen-Min-Tao R."/>
            <person name="Iglesias-Fernandez R."/>
            <person name="Schuster S.C."/>
            <person name="Alonso-Blanco C."/>
            <person name="Roudier F."/>
            <person name="Carbonero P."/>
            <person name="Paz-Ares J."/>
            <person name="Davis S.J."/>
            <person name="Pecinka A."/>
            <person name="Quesneville H."/>
            <person name="Colot V."/>
            <person name="Lysak M.A."/>
            <person name="Weigel D."/>
            <person name="Coupland G."/>
            <person name="Schneeberger K."/>
        </authorList>
    </citation>
    <scope>NUCLEOTIDE SEQUENCE [LARGE SCALE GENOMIC DNA]</scope>
    <source>
        <strain evidence="4">cv. Pajares</strain>
    </source>
</reference>
<feature type="signal peptide" evidence="2">
    <location>
        <begin position="1"/>
        <end position="22"/>
    </location>
</feature>
<dbReference type="OrthoDB" id="1097451at2759"/>
<dbReference type="PROSITE" id="PS00316">
    <property type="entry name" value="THAUMATIN_1"/>
    <property type="match status" value="1"/>
</dbReference>